<proteinExistence type="inferred from homology"/>
<dbReference type="SUPFAM" id="SSF88946">
    <property type="entry name" value="Sigma2 domain of RNA polymerase sigma factors"/>
    <property type="match status" value="1"/>
</dbReference>
<dbReference type="Pfam" id="PF04542">
    <property type="entry name" value="Sigma70_r2"/>
    <property type="match status" value="1"/>
</dbReference>
<sequence>MNEPNTVSEETISKAMQGDTEAFSEIYRTFYKRVYFMGVQYFKNEDTAKDVVQEVFIKVHKQIHTLKTPKAFSSWLHVLTYRICQNRNRRKLVVYELSDDVQVEDFADTKKVDIVDKIENERIKEVIMSSLDGMSDQLRMVGVLRFFEELKIEEISEILDVPKSTIGTRLVKIKKILRIDLEKHGIHNNYGFAILTPALMYEAYELLFQRYELGINEASAERILLIAIGGGAATATSAAGGITFLSKVIIGGLTTATVLGGGILLSKNNNVEEKNITFDPPPMEEMLPEIPVAKIEDINYDPNWRNSVLDIDVTTTNSNFDKILVNEIETLQIDNNGTYVVKLLKDNDTIDEKEITVTMFDRNSPVATGTTEGDTFVILLSDDLSGIDWGSITHYKNGVLANEYVMDIENSKLIIQNDNNYSTHELFVKDNAGNELNIKIQ</sequence>
<dbReference type="PANTHER" id="PTHR43133:SF51">
    <property type="entry name" value="RNA POLYMERASE SIGMA FACTOR"/>
    <property type="match status" value="1"/>
</dbReference>
<evidence type="ECO:0000313" key="7">
    <source>
        <dbReference type="EMBL" id="MDQ0360449.1"/>
    </source>
</evidence>
<evidence type="ECO:0000256" key="1">
    <source>
        <dbReference type="ARBA" id="ARBA00010641"/>
    </source>
</evidence>
<dbReference type="CDD" id="cd06171">
    <property type="entry name" value="Sigma70_r4"/>
    <property type="match status" value="1"/>
</dbReference>
<dbReference type="EMBL" id="JAUSUR010000001">
    <property type="protein sequence ID" value="MDQ0360449.1"/>
    <property type="molecule type" value="Genomic_DNA"/>
</dbReference>
<dbReference type="InterPro" id="IPR013325">
    <property type="entry name" value="RNA_pol_sigma_r2"/>
</dbReference>
<evidence type="ECO:0000259" key="6">
    <source>
        <dbReference type="Pfam" id="PF08281"/>
    </source>
</evidence>
<dbReference type="Gene3D" id="1.10.1740.10">
    <property type="match status" value="1"/>
</dbReference>
<gene>
    <name evidence="7" type="ORF">J2S15_001180</name>
</gene>
<accession>A0ABU0E0P1</accession>
<dbReference type="InterPro" id="IPR036388">
    <property type="entry name" value="WH-like_DNA-bd_sf"/>
</dbReference>
<evidence type="ECO:0000256" key="4">
    <source>
        <dbReference type="ARBA" id="ARBA00023163"/>
    </source>
</evidence>
<dbReference type="SUPFAM" id="SSF88659">
    <property type="entry name" value="Sigma3 and sigma4 domains of RNA polymerase sigma factors"/>
    <property type="match status" value="1"/>
</dbReference>
<feature type="domain" description="RNA polymerase sigma-70 region 2" evidence="5">
    <location>
        <begin position="26"/>
        <end position="90"/>
    </location>
</feature>
<dbReference type="InterPro" id="IPR013249">
    <property type="entry name" value="RNA_pol_sigma70_r4_t2"/>
</dbReference>
<keyword evidence="3" id="KW-0731">Sigma factor</keyword>
<keyword evidence="2" id="KW-0805">Transcription regulation</keyword>
<comment type="similarity">
    <text evidence="1">Belongs to the sigma-70 factor family. ECF subfamily.</text>
</comment>
<dbReference type="Pfam" id="PF08281">
    <property type="entry name" value="Sigma70_r4_2"/>
    <property type="match status" value="1"/>
</dbReference>
<feature type="domain" description="RNA polymerase sigma factor 70 region 4 type 2" evidence="6">
    <location>
        <begin position="126"/>
        <end position="175"/>
    </location>
</feature>
<dbReference type="Gene3D" id="1.10.10.10">
    <property type="entry name" value="Winged helix-like DNA-binding domain superfamily/Winged helix DNA-binding domain"/>
    <property type="match status" value="1"/>
</dbReference>
<dbReference type="NCBIfam" id="TIGR02937">
    <property type="entry name" value="sigma70-ECF"/>
    <property type="match status" value="1"/>
</dbReference>
<evidence type="ECO:0000256" key="3">
    <source>
        <dbReference type="ARBA" id="ARBA00023082"/>
    </source>
</evidence>
<evidence type="ECO:0000256" key="2">
    <source>
        <dbReference type="ARBA" id="ARBA00023015"/>
    </source>
</evidence>
<dbReference type="RefSeq" id="WP_307406349.1">
    <property type="nucleotide sequence ID" value="NZ_JAUSUR010000001.1"/>
</dbReference>
<reference evidence="7 8" key="1">
    <citation type="submission" date="2023-07" db="EMBL/GenBank/DDBJ databases">
        <title>Genomic Encyclopedia of Type Strains, Phase IV (KMG-IV): sequencing the most valuable type-strain genomes for metagenomic binning, comparative biology and taxonomic classification.</title>
        <authorList>
            <person name="Goeker M."/>
        </authorList>
    </citation>
    <scope>NUCLEOTIDE SEQUENCE [LARGE SCALE GENOMIC DNA]</scope>
    <source>
        <strain evidence="7 8">DSM 16784</strain>
    </source>
</reference>
<dbReference type="InterPro" id="IPR014284">
    <property type="entry name" value="RNA_pol_sigma-70_dom"/>
</dbReference>
<evidence type="ECO:0000259" key="5">
    <source>
        <dbReference type="Pfam" id="PF04542"/>
    </source>
</evidence>
<dbReference type="PANTHER" id="PTHR43133">
    <property type="entry name" value="RNA POLYMERASE ECF-TYPE SIGMA FACTO"/>
    <property type="match status" value="1"/>
</dbReference>
<keyword evidence="4" id="KW-0804">Transcription</keyword>
<dbReference type="InterPro" id="IPR013324">
    <property type="entry name" value="RNA_pol_sigma_r3/r4-like"/>
</dbReference>
<protein>
    <submittedName>
        <fullName evidence="7">RNA polymerase sigma factor (Sigma-70 family)</fullName>
    </submittedName>
</protein>
<comment type="caution">
    <text evidence="7">The sequence shown here is derived from an EMBL/GenBank/DDBJ whole genome shotgun (WGS) entry which is preliminary data.</text>
</comment>
<dbReference type="Proteomes" id="UP001230220">
    <property type="component" value="Unassembled WGS sequence"/>
</dbReference>
<keyword evidence="8" id="KW-1185">Reference proteome</keyword>
<name>A0ABU0E0P1_9FIRM</name>
<organism evidence="7 8">
    <name type="scientific">Breznakia pachnodae</name>
    <dbReference type="NCBI Taxonomy" id="265178"/>
    <lineage>
        <taxon>Bacteria</taxon>
        <taxon>Bacillati</taxon>
        <taxon>Bacillota</taxon>
        <taxon>Erysipelotrichia</taxon>
        <taxon>Erysipelotrichales</taxon>
        <taxon>Erysipelotrichaceae</taxon>
        <taxon>Breznakia</taxon>
    </lineage>
</organism>
<evidence type="ECO:0000313" key="8">
    <source>
        <dbReference type="Proteomes" id="UP001230220"/>
    </source>
</evidence>
<dbReference type="InterPro" id="IPR039425">
    <property type="entry name" value="RNA_pol_sigma-70-like"/>
</dbReference>
<dbReference type="InterPro" id="IPR007627">
    <property type="entry name" value="RNA_pol_sigma70_r2"/>
</dbReference>